<evidence type="ECO:0000313" key="2">
    <source>
        <dbReference type="Proteomes" id="UP000789525"/>
    </source>
</evidence>
<reference evidence="1" key="1">
    <citation type="submission" date="2021-06" db="EMBL/GenBank/DDBJ databases">
        <authorList>
            <person name="Kallberg Y."/>
            <person name="Tangrot J."/>
            <person name="Rosling A."/>
        </authorList>
    </citation>
    <scope>NUCLEOTIDE SEQUENCE</scope>
    <source>
        <strain evidence="1">CL356</strain>
    </source>
</reference>
<name>A0ACA9QH86_9GLOM</name>
<comment type="caution">
    <text evidence="1">The sequence shown here is derived from an EMBL/GenBank/DDBJ whole genome shotgun (WGS) entry which is preliminary data.</text>
</comment>
<dbReference type="EMBL" id="CAJVPT010054028">
    <property type="protein sequence ID" value="CAG8752610.1"/>
    <property type="molecule type" value="Genomic_DNA"/>
</dbReference>
<feature type="non-terminal residue" evidence="1">
    <location>
        <position position="1"/>
    </location>
</feature>
<evidence type="ECO:0000313" key="1">
    <source>
        <dbReference type="EMBL" id="CAG8752610.1"/>
    </source>
</evidence>
<protein>
    <submittedName>
        <fullName evidence="1">6720_t:CDS:1</fullName>
    </submittedName>
</protein>
<accession>A0ACA9QH86</accession>
<keyword evidence="2" id="KW-1185">Reference proteome</keyword>
<sequence>ITIEAGPSWMAAGEIDHARAIESTSSMRSTVVMVGHTFFAFNNMK</sequence>
<organism evidence="1 2">
    <name type="scientific">Acaulospora colombiana</name>
    <dbReference type="NCBI Taxonomy" id="27376"/>
    <lineage>
        <taxon>Eukaryota</taxon>
        <taxon>Fungi</taxon>
        <taxon>Fungi incertae sedis</taxon>
        <taxon>Mucoromycota</taxon>
        <taxon>Glomeromycotina</taxon>
        <taxon>Glomeromycetes</taxon>
        <taxon>Diversisporales</taxon>
        <taxon>Acaulosporaceae</taxon>
        <taxon>Acaulospora</taxon>
    </lineage>
</organism>
<proteinExistence type="predicted"/>
<dbReference type="Proteomes" id="UP000789525">
    <property type="component" value="Unassembled WGS sequence"/>
</dbReference>
<gene>
    <name evidence="1" type="ORF">ACOLOM_LOCUS12777</name>
</gene>